<dbReference type="PANTHER" id="PTHR45672">
    <property type="entry name" value="PROTEIN DISULFIDE-ISOMERASE C17H9.14C-RELATED"/>
    <property type="match status" value="1"/>
</dbReference>
<reference evidence="4 5" key="1">
    <citation type="journal article" date="2011" name="Genome Res.">
        <title>Phylogeny-wide analysis of social amoeba genomes highlights ancient origins for complex intercellular communication.</title>
        <authorList>
            <person name="Heidel A.J."/>
            <person name="Lawal H.M."/>
            <person name="Felder M."/>
            <person name="Schilde C."/>
            <person name="Helps N.R."/>
            <person name="Tunggal B."/>
            <person name="Rivero F."/>
            <person name="John U."/>
            <person name="Schleicher M."/>
            <person name="Eichinger L."/>
            <person name="Platzer M."/>
            <person name="Noegel A.A."/>
            <person name="Schaap P."/>
            <person name="Gloeckner G."/>
        </authorList>
    </citation>
    <scope>NUCLEOTIDE SEQUENCE [LARGE SCALE GENOMIC DNA]</scope>
    <source>
        <strain evidence="5">ATCC 26659 / Pp 5 / PN500</strain>
    </source>
</reference>
<keyword evidence="5" id="KW-1185">Reference proteome</keyword>
<evidence type="ECO:0000259" key="3">
    <source>
        <dbReference type="PROSITE" id="PS51352"/>
    </source>
</evidence>
<organism evidence="4 5">
    <name type="scientific">Heterostelium pallidum (strain ATCC 26659 / Pp 5 / PN500)</name>
    <name type="common">Cellular slime mold</name>
    <name type="synonym">Polysphondylium pallidum</name>
    <dbReference type="NCBI Taxonomy" id="670386"/>
    <lineage>
        <taxon>Eukaryota</taxon>
        <taxon>Amoebozoa</taxon>
        <taxon>Evosea</taxon>
        <taxon>Eumycetozoa</taxon>
        <taxon>Dictyostelia</taxon>
        <taxon>Acytosteliales</taxon>
        <taxon>Acytosteliaceae</taxon>
        <taxon>Heterostelium</taxon>
    </lineage>
</organism>
<comment type="caution">
    <text evidence="4">The sequence shown here is derived from an EMBL/GenBank/DDBJ whole genome shotgun (WGS) entry which is preliminary data.</text>
</comment>
<dbReference type="OMA" id="CGHCERM"/>
<dbReference type="GO" id="GO:0003756">
    <property type="term" value="F:protein disulfide isomerase activity"/>
    <property type="evidence" value="ECO:0007669"/>
    <property type="project" value="TreeGrafter"/>
</dbReference>
<feature type="signal peptide" evidence="2">
    <location>
        <begin position="1"/>
        <end position="26"/>
    </location>
</feature>
<dbReference type="SUPFAM" id="SSF52833">
    <property type="entry name" value="Thioredoxin-like"/>
    <property type="match status" value="2"/>
</dbReference>
<dbReference type="PROSITE" id="PS00194">
    <property type="entry name" value="THIOREDOXIN_1"/>
    <property type="match status" value="1"/>
</dbReference>
<dbReference type="InterPro" id="IPR017937">
    <property type="entry name" value="Thioredoxin_CS"/>
</dbReference>
<dbReference type="InParanoid" id="D3BKZ3"/>
<comment type="similarity">
    <text evidence="1">Belongs to the protein disulfide isomerase family.</text>
</comment>
<dbReference type="Pfam" id="PF00085">
    <property type="entry name" value="Thioredoxin"/>
    <property type="match status" value="2"/>
</dbReference>
<proteinExistence type="inferred from homology"/>
<dbReference type="InterPro" id="IPR051063">
    <property type="entry name" value="PDI"/>
</dbReference>
<dbReference type="GeneID" id="31364700"/>
<dbReference type="CDD" id="cd02947">
    <property type="entry name" value="TRX_family"/>
    <property type="match status" value="1"/>
</dbReference>
<keyword evidence="2" id="KW-0732">Signal</keyword>
<dbReference type="Proteomes" id="UP000001396">
    <property type="component" value="Unassembled WGS sequence"/>
</dbReference>
<feature type="domain" description="Thioredoxin" evidence="3">
    <location>
        <begin position="114"/>
        <end position="264"/>
    </location>
</feature>
<dbReference type="STRING" id="670386.D3BKZ3"/>
<dbReference type="EMBL" id="ADBJ01000038">
    <property type="protein sequence ID" value="EFA78573.1"/>
    <property type="molecule type" value="Genomic_DNA"/>
</dbReference>
<feature type="chain" id="PRO_5003041264" description="Thioredoxin domain-containing protein" evidence="2">
    <location>
        <begin position="27"/>
        <end position="278"/>
    </location>
</feature>
<dbReference type="InterPro" id="IPR013766">
    <property type="entry name" value="Thioredoxin_domain"/>
</dbReference>
<dbReference type="Gene3D" id="3.40.30.10">
    <property type="entry name" value="Glutaredoxin"/>
    <property type="match status" value="2"/>
</dbReference>
<sequence>MTTNRYCILLIVVALALLSTSQTVSAKVFDYEENNVIVTNGKSIDSLIKSTKDVVVYFYTKTKESEKFMNSFLKISSQFNDDGSSVRFVVIDLEKDFATRSKYEIQDPITIVYYKNGQALSDFILPKSAGSLKSFVENPLAPIPVIPGPGSWNKIDSQVYHLTKRNFTQFIQTHPKTLVMFYSPGCGHCERMKPAYAEASITVQKEHLGDFAAYDCNSEMSICEKYKIKGFPTAIYFHNAKESAQYTGDRTVDDMVEWFRNPSIPSPSQKKKQVDREL</sequence>
<evidence type="ECO:0000313" key="5">
    <source>
        <dbReference type="Proteomes" id="UP000001396"/>
    </source>
</evidence>
<dbReference type="FunCoup" id="D3BKZ3">
    <property type="interactions" value="21"/>
</dbReference>
<evidence type="ECO:0000313" key="4">
    <source>
        <dbReference type="EMBL" id="EFA78573.1"/>
    </source>
</evidence>
<name>D3BKZ3_HETP5</name>
<dbReference type="GO" id="GO:0005783">
    <property type="term" value="C:endoplasmic reticulum"/>
    <property type="evidence" value="ECO:0007669"/>
    <property type="project" value="TreeGrafter"/>
</dbReference>
<evidence type="ECO:0000256" key="2">
    <source>
        <dbReference type="SAM" id="SignalP"/>
    </source>
</evidence>
<dbReference type="PANTHER" id="PTHR45672:SF18">
    <property type="entry name" value="THIOREDOXIN DOMAIN-CONTAINING PROTEIN"/>
    <property type="match status" value="1"/>
</dbReference>
<accession>D3BKZ3</accession>
<dbReference type="GO" id="GO:0006457">
    <property type="term" value="P:protein folding"/>
    <property type="evidence" value="ECO:0007669"/>
    <property type="project" value="TreeGrafter"/>
</dbReference>
<dbReference type="RefSeq" id="XP_020430697.1">
    <property type="nucleotide sequence ID" value="XM_020580022.1"/>
</dbReference>
<dbReference type="InterPro" id="IPR036249">
    <property type="entry name" value="Thioredoxin-like_sf"/>
</dbReference>
<dbReference type="AlphaFoldDB" id="D3BKZ3"/>
<protein>
    <recommendedName>
        <fullName evidence="3">Thioredoxin domain-containing protein</fullName>
    </recommendedName>
</protein>
<gene>
    <name evidence="4" type="ORF">PPL_09225</name>
</gene>
<evidence type="ECO:0000256" key="1">
    <source>
        <dbReference type="ARBA" id="ARBA00006347"/>
    </source>
</evidence>
<dbReference type="PROSITE" id="PS51352">
    <property type="entry name" value="THIOREDOXIN_2"/>
    <property type="match status" value="1"/>
</dbReference>